<name>A0A932HZZ5_UNCTE</name>
<sequence>MASPGDRSCGARFRGRPVHPILTDFPIVMWTVSVLWDVVSLLWGGTAWALFAFWSIAAGLVMSLPTIAAGLMEYFVMPRRGPASRTAVLHMICMAGATLAFGASLFLRPAAGVSSLPSLLASLIGLVLLGAGGWLGGELVFKFGIGRKE</sequence>
<evidence type="ECO:0000313" key="4">
    <source>
        <dbReference type="Proteomes" id="UP000782312"/>
    </source>
</evidence>
<feature type="domain" description="DUF2231" evidence="2">
    <location>
        <begin position="15"/>
        <end position="147"/>
    </location>
</feature>
<keyword evidence="1" id="KW-1133">Transmembrane helix</keyword>
<feature type="transmembrane region" description="Helical" evidence="1">
    <location>
        <begin position="88"/>
        <end position="107"/>
    </location>
</feature>
<reference evidence="3" key="1">
    <citation type="submission" date="2020-07" db="EMBL/GenBank/DDBJ databases">
        <title>Huge and variable diversity of episymbiotic CPR bacteria and DPANN archaea in groundwater ecosystems.</title>
        <authorList>
            <person name="He C.Y."/>
            <person name="Keren R."/>
            <person name="Whittaker M."/>
            <person name="Farag I.F."/>
            <person name="Doudna J."/>
            <person name="Cate J.H.D."/>
            <person name="Banfield J.F."/>
        </authorList>
    </citation>
    <scope>NUCLEOTIDE SEQUENCE</scope>
    <source>
        <strain evidence="3">NC_groundwater_763_Ag_S-0.2um_68_21</strain>
    </source>
</reference>
<feature type="transmembrane region" description="Helical" evidence="1">
    <location>
        <begin position="21"/>
        <end position="43"/>
    </location>
</feature>
<keyword evidence="1" id="KW-0812">Transmembrane</keyword>
<comment type="caution">
    <text evidence="3">The sequence shown here is derived from an EMBL/GenBank/DDBJ whole genome shotgun (WGS) entry which is preliminary data.</text>
</comment>
<evidence type="ECO:0000259" key="2">
    <source>
        <dbReference type="Pfam" id="PF09990"/>
    </source>
</evidence>
<accession>A0A932HZZ5</accession>
<proteinExistence type="predicted"/>
<organism evidence="3 4">
    <name type="scientific">Tectimicrobiota bacterium</name>
    <dbReference type="NCBI Taxonomy" id="2528274"/>
    <lineage>
        <taxon>Bacteria</taxon>
        <taxon>Pseudomonadati</taxon>
        <taxon>Nitrospinota/Tectimicrobiota group</taxon>
        <taxon>Candidatus Tectimicrobiota</taxon>
    </lineage>
</organism>
<protein>
    <submittedName>
        <fullName evidence="3">DUF2231 domain-containing protein</fullName>
    </submittedName>
</protein>
<dbReference type="EMBL" id="JACPUR010000030">
    <property type="protein sequence ID" value="MBI3128422.1"/>
    <property type="molecule type" value="Genomic_DNA"/>
</dbReference>
<feature type="transmembrane region" description="Helical" evidence="1">
    <location>
        <begin position="119"/>
        <end position="141"/>
    </location>
</feature>
<dbReference type="Pfam" id="PF09990">
    <property type="entry name" value="DUF2231"/>
    <property type="match status" value="1"/>
</dbReference>
<evidence type="ECO:0000256" key="1">
    <source>
        <dbReference type="SAM" id="Phobius"/>
    </source>
</evidence>
<feature type="transmembrane region" description="Helical" evidence="1">
    <location>
        <begin position="49"/>
        <end position="76"/>
    </location>
</feature>
<gene>
    <name evidence="3" type="ORF">HYZ11_12520</name>
</gene>
<evidence type="ECO:0000313" key="3">
    <source>
        <dbReference type="EMBL" id="MBI3128422.1"/>
    </source>
</evidence>
<dbReference type="AlphaFoldDB" id="A0A932HZZ5"/>
<dbReference type="InterPro" id="IPR019251">
    <property type="entry name" value="DUF2231_TM"/>
</dbReference>
<dbReference type="Proteomes" id="UP000782312">
    <property type="component" value="Unassembled WGS sequence"/>
</dbReference>
<keyword evidence="1" id="KW-0472">Membrane</keyword>